<feature type="region of interest" description="Disordered" evidence="1">
    <location>
        <begin position="63"/>
        <end position="166"/>
    </location>
</feature>
<name>A0A9P7YU64_9HELO</name>
<protein>
    <recommendedName>
        <fullName evidence="4">SET domain-containing protein</fullName>
    </recommendedName>
</protein>
<sequence length="809" mass="90811">MNRDFPQPRQSNTTVMADDIIEQIRPHIQEVLRIVLDNQGKTVRELNELVGQTIQTLHVSLDSEGQSSGSVHIEFRRLRRSGRASSTKRTYEHMQFAKSTSGRLAKKHKNTNDETPTSDTISKASVSDRSASNEPASDDPTASSDRTSEASNILEPPEADVPISTPHTQMETADIVTVLPEGGIPPITHFDGLHILDDYFEQPAISAGLANDTSLVNYPMNSDESSGQSRTFEVRADFNTTRSELLLQLAEKDAVTFNESTPDLIATSAAISASGLEKGPSNAGSLFTDPTNTTSSAAPINNNLLASDLQQSTLLNRAVLDESAQWLEAVSMALEKAVDVSRKPRKSVLEHMDMMFTESEFDQCAKIMTAIAENTVKCTRCMAKPELGFGQEQSRELSRNKTTSHGRRLTTGTALQRQKQSQCSHDDRRGKRDRIQMELQRLLSEPDELMGNFQEDSDYEIALKQIEKDNADDTRNRLRQSWKETFYWPMIQRRAQKIGPLPRSSGRKTEITPQEKSAAKKLILALGYGQSRDNIFKWTLYWKLLSELRDKGATTMLLYRTREFKAYFFQHPKQLDTLLSWNRAFELPLRQLAARIIAEEEDDFSGKSDIEEKWIFDRLHAPQNIRWGDDLSVWDDDLIEYKNFIADCRIPPTSTKPNTHLLRSGLRGQPDSNKSRFVSLIPYEGESGRRTLGSCASSTGLLAVAPLVPIVPGDFLGIFPGRLRYTDQKPPRSIPGPVANLWLEHSVITGKLGKMRVAKADETTNVCLAWEGVNEVKGEKSFCQYLRILVIATRHIMPFDELVRPSVAK</sequence>
<evidence type="ECO:0000313" key="2">
    <source>
        <dbReference type="EMBL" id="KAG9239767.1"/>
    </source>
</evidence>
<keyword evidence="3" id="KW-1185">Reference proteome</keyword>
<comment type="caution">
    <text evidence="2">The sequence shown here is derived from an EMBL/GenBank/DDBJ whole genome shotgun (WGS) entry which is preliminary data.</text>
</comment>
<dbReference type="EMBL" id="MU251356">
    <property type="protein sequence ID" value="KAG9239767.1"/>
    <property type="molecule type" value="Genomic_DNA"/>
</dbReference>
<gene>
    <name evidence="2" type="ORF">BJ875DRAFT_447592</name>
</gene>
<evidence type="ECO:0000313" key="3">
    <source>
        <dbReference type="Proteomes" id="UP000824998"/>
    </source>
</evidence>
<accession>A0A9P7YU64</accession>
<evidence type="ECO:0000256" key="1">
    <source>
        <dbReference type="SAM" id="MobiDB-lite"/>
    </source>
</evidence>
<evidence type="ECO:0008006" key="4">
    <source>
        <dbReference type="Google" id="ProtNLM"/>
    </source>
</evidence>
<feature type="region of interest" description="Disordered" evidence="1">
    <location>
        <begin position="390"/>
        <end position="432"/>
    </location>
</feature>
<dbReference type="AlphaFoldDB" id="A0A9P7YU64"/>
<feature type="compositionally biased region" description="Polar residues" evidence="1">
    <location>
        <begin position="113"/>
        <end position="151"/>
    </location>
</feature>
<feature type="compositionally biased region" description="Polar residues" evidence="1">
    <location>
        <begin position="410"/>
        <end position="423"/>
    </location>
</feature>
<organism evidence="2 3">
    <name type="scientific">Amylocarpus encephaloides</name>
    <dbReference type="NCBI Taxonomy" id="45428"/>
    <lineage>
        <taxon>Eukaryota</taxon>
        <taxon>Fungi</taxon>
        <taxon>Dikarya</taxon>
        <taxon>Ascomycota</taxon>
        <taxon>Pezizomycotina</taxon>
        <taxon>Leotiomycetes</taxon>
        <taxon>Helotiales</taxon>
        <taxon>Helotiales incertae sedis</taxon>
        <taxon>Amylocarpus</taxon>
    </lineage>
</organism>
<proteinExistence type="predicted"/>
<reference evidence="2" key="1">
    <citation type="journal article" date="2021" name="IMA Fungus">
        <title>Genomic characterization of three marine fungi, including Emericellopsis atlantica sp. nov. with signatures of a generalist lifestyle and marine biomass degradation.</title>
        <authorList>
            <person name="Hagestad O.C."/>
            <person name="Hou L."/>
            <person name="Andersen J.H."/>
            <person name="Hansen E.H."/>
            <person name="Altermark B."/>
            <person name="Li C."/>
            <person name="Kuhnert E."/>
            <person name="Cox R.J."/>
            <person name="Crous P.W."/>
            <person name="Spatafora J.W."/>
            <person name="Lail K."/>
            <person name="Amirebrahimi M."/>
            <person name="Lipzen A."/>
            <person name="Pangilinan J."/>
            <person name="Andreopoulos W."/>
            <person name="Hayes R.D."/>
            <person name="Ng V."/>
            <person name="Grigoriev I.V."/>
            <person name="Jackson S.A."/>
            <person name="Sutton T.D.S."/>
            <person name="Dobson A.D.W."/>
            <person name="Rama T."/>
        </authorList>
    </citation>
    <scope>NUCLEOTIDE SEQUENCE</scope>
    <source>
        <strain evidence="2">TRa018bII</strain>
    </source>
</reference>
<dbReference type="OrthoDB" id="3547251at2759"/>
<dbReference type="Proteomes" id="UP000824998">
    <property type="component" value="Unassembled WGS sequence"/>
</dbReference>